<dbReference type="GO" id="GO:0016757">
    <property type="term" value="F:glycosyltransferase activity"/>
    <property type="evidence" value="ECO:0007669"/>
    <property type="project" value="InterPro"/>
</dbReference>
<gene>
    <name evidence="2" type="ORF">BDV29DRAFT_187843</name>
</gene>
<evidence type="ECO:0000256" key="1">
    <source>
        <dbReference type="SAM" id="Phobius"/>
    </source>
</evidence>
<dbReference type="GO" id="GO:0006506">
    <property type="term" value="P:GPI anchor biosynthetic process"/>
    <property type="evidence" value="ECO:0007669"/>
    <property type="project" value="InterPro"/>
</dbReference>
<dbReference type="Proteomes" id="UP000326565">
    <property type="component" value="Unassembled WGS sequence"/>
</dbReference>
<evidence type="ECO:0000313" key="2">
    <source>
        <dbReference type="EMBL" id="KAB8078513.1"/>
    </source>
</evidence>
<dbReference type="InterPro" id="IPR029675">
    <property type="entry name" value="PGAP4"/>
</dbReference>
<dbReference type="PANTHER" id="PTHR31410">
    <property type="entry name" value="TRANSMEMBRANE PROTEIN 246"/>
    <property type="match status" value="1"/>
</dbReference>
<dbReference type="PANTHER" id="PTHR31410:SF1">
    <property type="entry name" value="POST-GPI ATTACHMENT TO PROTEINS FACTOR 4"/>
    <property type="match status" value="1"/>
</dbReference>
<feature type="transmembrane region" description="Helical" evidence="1">
    <location>
        <begin position="204"/>
        <end position="224"/>
    </location>
</feature>
<dbReference type="OrthoDB" id="2016523at2759"/>
<dbReference type="EMBL" id="ML732157">
    <property type="protein sequence ID" value="KAB8078513.1"/>
    <property type="molecule type" value="Genomic_DNA"/>
</dbReference>
<keyword evidence="1" id="KW-0472">Membrane</keyword>
<name>A0A5N5XCM7_9EURO</name>
<accession>A0A5N5XCM7</accession>
<keyword evidence="1" id="KW-0812">Transmembrane</keyword>
<dbReference type="GO" id="GO:0000139">
    <property type="term" value="C:Golgi membrane"/>
    <property type="evidence" value="ECO:0007669"/>
    <property type="project" value="InterPro"/>
</dbReference>
<keyword evidence="3" id="KW-1185">Reference proteome</keyword>
<reference evidence="2 3" key="1">
    <citation type="submission" date="2019-04" db="EMBL/GenBank/DDBJ databases">
        <title>Friends and foes A comparative genomics study of 23 Aspergillus species from section Flavi.</title>
        <authorList>
            <consortium name="DOE Joint Genome Institute"/>
            <person name="Kjaerbolling I."/>
            <person name="Vesth T."/>
            <person name="Frisvad J.C."/>
            <person name="Nybo J.L."/>
            <person name="Theobald S."/>
            <person name="Kildgaard S."/>
            <person name="Isbrandt T."/>
            <person name="Kuo A."/>
            <person name="Sato A."/>
            <person name="Lyhne E.K."/>
            <person name="Kogle M.E."/>
            <person name="Wiebenga A."/>
            <person name="Kun R.S."/>
            <person name="Lubbers R.J."/>
            <person name="Makela M.R."/>
            <person name="Barry K."/>
            <person name="Chovatia M."/>
            <person name="Clum A."/>
            <person name="Daum C."/>
            <person name="Haridas S."/>
            <person name="He G."/>
            <person name="LaButti K."/>
            <person name="Lipzen A."/>
            <person name="Mondo S."/>
            <person name="Riley R."/>
            <person name="Salamov A."/>
            <person name="Simmons B.A."/>
            <person name="Magnuson J.K."/>
            <person name="Henrissat B."/>
            <person name="Mortensen U.H."/>
            <person name="Larsen T.O."/>
            <person name="Devries R.P."/>
            <person name="Grigoriev I.V."/>
            <person name="Machida M."/>
            <person name="Baker S.E."/>
            <person name="Andersen M.R."/>
        </authorList>
    </citation>
    <scope>NUCLEOTIDE SEQUENCE [LARGE SCALE GENOMIC DNA]</scope>
    <source>
        <strain evidence="2 3">CBS 151.66</strain>
    </source>
</reference>
<organism evidence="2 3">
    <name type="scientific">Aspergillus leporis</name>
    <dbReference type="NCBI Taxonomy" id="41062"/>
    <lineage>
        <taxon>Eukaryota</taxon>
        <taxon>Fungi</taxon>
        <taxon>Dikarya</taxon>
        <taxon>Ascomycota</taxon>
        <taxon>Pezizomycotina</taxon>
        <taxon>Eurotiomycetes</taxon>
        <taxon>Eurotiomycetidae</taxon>
        <taxon>Eurotiales</taxon>
        <taxon>Aspergillaceae</taxon>
        <taxon>Aspergillus</taxon>
        <taxon>Aspergillus subgen. Circumdati</taxon>
    </lineage>
</organism>
<protein>
    <submittedName>
        <fullName evidence="2">Uncharacterized protein</fullName>
    </submittedName>
</protein>
<keyword evidence="1" id="KW-1133">Transmembrane helix</keyword>
<proteinExistence type="predicted"/>
<sequence length="323" mass="36961">MPSIISTLLICPAFIFWTAWYGKTHLYRDLGSIFYGEKHAFEQKYSQHRRQEVDAFIRSQSPADPNDTRIRAGPKPKLCVAYSSVRRKNTQYLETSIGRVLQGLTPTERKDLLHLSILIAESNATTHPSYNSTWTRALVDVIHTYNISPSELSHLQSLPQTGNYAEKNGIPSTKAESWLFMRLFNQERSTGWTSRAIGGNNEHWIILGVGLVVSVLAVLARARVKSARARRRLRFCRLHRGCFEESFGCCSQVDYLLDDMAVEVGLVRYALYPGQAQRLESARMTVKANAQAIWSMAYDDLDASVLEREHLRMVRRYYSRPRI</sequence>
<evidence type="ECO:0000313" key="3">
    <source>
        <dbReference type="Proteomes" id="UP000326565"/>
    </source>
</evidence>
<dbReference type="AlphaFoldDB" id="A0A5N5XCM7"/>